<organism evidence="2 3">
    <name type="scientific">Pseudomonas nitroreducens</name>
    <dbReference type="NCBI Taxonomy" id="46680"/>
    <lineage>
        <taxon>Bacteria</taxon>
        <taxon>Pseudomonadati</taxon>
        <taxon>Pseudomonadota</taxon>
        <taxon>Gammaproteobacteria</taxon>
        <taxon>Pseudomonadales</taxon>
        <taxon>Pseudomonadaceae</taxon>
        <taxon>Pseudomonas</taxon>
    </lineage>
</organism>
<reference evidence="2 3" key="1">
    <citation type="submission" date="2020-11" db="EMBL/GenBank/DDBJ databases">
        <title>Enhanced detection system for hospital associated transmission using whole genome sequencing surveillance.</title>
        <authorList>
            <person name="Harrison L.H."/>
            <person name="Van Tyne D."/>
            <person name="Marsh J.W."/>
            <person name="Griffith M.P."/>
            <person name="Snyder D.J."/>
            <person name="Cooper V.S."/>
            <person name="Mustapha M."/>
        </authorList>
    </citation>
    <scope>NUCLEOTIDE SEQUENCE [LARGE SCALE GENOMIC DNA]</scope>
    <source>
        <strain evidence="2 3">PSA00705</strain>
    </source>
</reference>
<dbReference type="Proteomes" id="UP000608450">
    <property type="component" value="Unassembled WGS sequence"/>
</dbReference>
<sequence length="467" mass="49261">MSLKRIAVAVAISMFPVVGQCSIQEQVDQMFNGMINTTRPGAYQTASRGVVTGGSIVLRNRISTSNLISITPPSAKAGCGGINLYSGSFSFINGEEFVALMRNIAANATGIVSGFAFDLAIDAMDAQTAGVIRNLANKIQSLNQMFSNSCQIASGLITDAKKAYEESSDLSSAISAFGNNVATDFFSAKSTADDSPANRLVSSGKATNCKDVGNVLWCAMQKTSLASQILFGSDENAEFIMSMVGSFIITPATDDKGGKNFTVNPLPTLIGSDGLKIFVEGTKDAGYQVYRCDSNDNGCTAPKIGNMTTFTGLSTRIVADLQNNQVLEHIANGVLSPGDDARIGYLGSSRIGVNLVRIVQKSGAQAGYDYLNKYATTIAAQSSYNLIVMLLGIAEAGVTSSDMPNAKQNLESLRSARADIRSQYDQYIQVSLKDKDADADASSMMEMSPPDDGGHLYQGSSNQSSGS</sequence>
<dbReference type="Pfam" id="PF06122">
    <property type="entry name" value="TraH"/>
    <property type="match status" value="1"/>
</dbReference>
<evidence type="ECO:0000256" key="1">
    <source>
        <dbReference type="SAM" id="MobiDB-lite"/>
    </source>
</evidence>
<evidence type="ECO:0000313" key="3">
    <source>
        <dbReference type="Proteomes" id="UP000608450"/>
    </source>
</evidence>
<feature type="compositionally biased region" description="Low complexity" evidence="1">
    <location>
        <begin position="440"/>
        <end position="451"/>
    </location>
</feature>
<keyword evidence="3" id="KW-1185">Reference proteome</keyword>
<evidence type="ECO:0000313" key="2">
    <source>
        <dbReference type="EMBL" id="MBG6287805.1"/>
    </source>
</evidence>
<comment type="caution">
    <text evidence="2">The sequence shown here is derived from an EMBL/GenBank/DDBJ whole genome shotgun (WGS) entry which is preliminary data.</text>
</comment>
<proteinExistence type="predicted"/>
<gene>
    <name evidence="2" type="ORF">I5I61_10145</name>
</gene>
<dbReference type="RefSeq" id="WP_196912595.1">
    <property type="nucleotide sequence ID" value="NZ_JADTFC010000019.1"/>
</dbReference>
<feature type="compositionally biased region" description="Polar residues" evidence="1">
    <location>
        <begin position="458"/>
        <end position="467"/>
    </location>
</feature>
<dbReference type="EMBL" id="JADTFC010000019">
    <property type="protein sequence ID" value="MBG6287805.1"/>
    <property type="molecule type" value="Genomic_DNA"/>
</dbReference>
<accession>A0ABS0KIB0</accession>
<dbReference type="InterPro" id="IPR010927">
    <property type="entry name" value="T4SS_TraH"/>
</dbReference>
<name>A0ABS0KIB0_PSENT</name>
<protein>
    <submittedName>
        <fullName evidence="2">Conjugal transfer protein TraH</fullName>
    </submittedName>
</protein>
<feature type="region of interest" description="Disordered" evidence="1">
    <location>
        <begin position="438"/>
        <end position="467"/>
    </location>
</feature>